<proteinExistence type="predicted"/>
<name>A0A0D7CMV5_9ACTN</name>
<gene>
    <name evidence="1" type="ORF">SNA_13905</name>
</gene>
<protein>
    <submittedName>
        <fullName evidence="1">Uncharacterized protein</fullName>
    </submittedName>
</protein>
<dbReference type="PATRIC" id="fig|1240678.4.peg.2919"/>
<dbReference type="RefSeq" id="WP_030071815.1">
    <property type="nucleotide sequence ID" value="NZ_JRKI01000018.1"/>
</dbReference>
<evidence type="ECO:0000313" key="2">
    <source>
        <dbReference type="Proteomes" id="UP000032458"/>
    </source>
</evidence>
<dbReference type="AlphaFoldDB" id="A0A0D7CMV5"/>
<dbReference type="EMBL" id="JRKI01000018">
    <property type="protein sequence ID" value="KIZ17574.1"/>
    <property type="molecule type" value="Genomic_DNA"/>
</dbReference>
<keyword evidence="2" id="KW-1185">Reference proteome</keyword>
<comment type="caution">
    <text evidence="1">The sequence shown here is derived from an EMBL/GenBank/DDBJ whole genome shotgun (WGS) entry which is preliminary data.</text>
</comment>
<evidence type="ECO:0000313" key="1">
    <source>
        <dbReference type="EMBL" id="KIZ17574.1"/>
    </source>
</evidence>
<dbReference type="Proteomes" id="UP000032458">
    <property type="component" value="Unassembled WGS sequence"/>
</dbReference>
<accession>A0A0D7CMV5</accession>
<organism evidence="1 2">
    <name type="scientific">Streptomyces natalensis ATCC 27448</name>
    <dbReference type="NCBI Taxonomy" id="1240678"/>
    <lineage>
        <taxon>Bacteria</taxon>
        <taxon>Bacillati</taxon>
        <taxon>Actinomycetota</taxon>
        <taxon>Actinomycetes</taxon>
        <taxon>Kitasatosporales</taxon>
        <taxon>Streptomycetaceae</taxon>
        <taxon>Streptomyces</taxon>
    </lineage>
</organism>
<reference evidence="1 2" key="1">
    <citation type="submission" date="2014-09" db="EMBL/GenBank/DDBJ databases">
        <title>Draft genome sequence of Streptomyces natalensis ATCC 27448, producer of the antifungal pimaricin.</title>
        <authorList>
            <person name="Mendes M.V."/>
            <person name="Beites T."/>
            <person name="Pires S."/>
            <person name="Santos C.L."/>
            <person name="Moradas-Ferreira P."/>
        </authorList>
    </citation>
    <scope>NUCLEOTIDE SEQUENCE [LARGE SCALE GENOMIC DNA]</scope>
    <source>
        <strain evidence="1 2">ATCC 27448</strain>
    </source>
</reference>
<sequence>MHGRNNPLPPVVQHLVKGCCTHEDRKDGTVRYKVTGRHFKGVTDDEGNTIPEGEVRLDPWIVLEFVAQAIAVVEELEAGNLLFSRSFSRGHRHGSEGGDAVTARFSYSHGQVACSAE</sequence>